<dbReference type="AlphaFoldDB" id="A0A0R0CPK2"/>
<keyword evidence="1" id="KW-1133">Transmembrane helix</keyword>
<feature type="transmembrane region" description="Helical" evidence="1">
    <location>
        <begin position="215"/>
        <end position="235"/>
    </location>
</feature>
<comment type="caution">
    <text evidence="2">The sequence shown here is derived from an EMBL/GenBank/DDBJ whole genome shotgun (WGS) entry which is preliminary data.</text>
</comment>
<feature type="transmembrane region" description="Helical" evidence="1">
    <location>
        <begin position="28"/>
        <end position="54"/>
    </location>
</feature>
<dbReference type="PATRIC" id="fig|405446.3.peg.1476"/>
<organism evidence="2 3">
    <name type="scientific">Stenotrophomonas terrae</name>
    <dbReference type="NCBI Taxonomy" id="405446"/>
    <lineage>
        <taxon>Bacteria</taxon>
        <taxon>Pseudomonadati</taxon>
        <taxon>Pseudomonadota</taxon>
        <taxon>Gammaproteobacteria</taxon>
        <taxon>Lysobacterales</taxon>
        <taxon>Lysobacteraceae</taxon>
        <taxon>Stenotrophomonas</taxon>
    </lineage>
</organism>
<gene>
    <name evidence="2" type="ORF">ABB27_09965</name>
</gene>
<sequence length="326" mass="35441">MNAAHNITPLGKFKWLLKREYWENRGGFVWAQVITGGIAILFAIIGALIGAFAARNSDGINHMGDVSEYLKVMGAFGDGLLLAGIFLASLILAFVVFFYALGSLYDDRRDRSVLFWKSLPVSDTQTVLSKALWALVLAPLIAMAIGLIVGLVLWVVAMIGAAAAGATSPWAIATHSHPFRILGLVLSTLPVSLLWALPTVGWLMFCSALVRSKPFLWAVLLPLLACTMISILGAMPGVKLPLGWIWYTVAYRGLLSVFPSSWLPRGLTDTNIGNDDIQSPADLVQWLLQHHSLGKVLSNPDIWIGAVVGIALIIGAVYLRRRRDDI</sequence>
<evidence type="ECO:0000256" key="1">
    <source>
        <dbReference type="SAM" id="Phobius"/>
    </source>
</evidence>
<feature type="transmembrane region" description="Helical" evidence="1">
    <location>
        <begin position="80"/>
        <end position="101"/>
    </location>
</feature>
<proteinExistence type="predicted"/>
<feature type="transmembrane region" description="Helical" evidence="1">
    <location>
        <begin position="181"/>
        <end position="203"/>
    </location>
</feature>
<evidence type="ECO:0000313" key="3">
    <source>
        <dbReference type="Proteomes" id="UP000051863"/>
    </source>
</evidence>
<evidence type="ECO:0000313" key="2">
    <source>
        <dbReference type="EMBL" id="KRG67412.1"/>
    </source>
</evidence>
<dbReference type="RefSeq" id="WP_057628543.1">
    <property type="nucleotide sequence ID" value="NZ_LDJJ01000032.1"/>
</dbReference>
<reference evidence="2 3" key="1">
    <citation type="submission" date="2015-05" db="EMBL/GenBank/DDBJ databases">
        <title>Genome sequencing and analysis of members of genus Stenotrophomonas.</title>
        <authorList>
            <person name="Patil P.P."/>
            <person name="Midha S."/>
            <person name="Patil P.B."/>
        </authorList>
    </citation>
    <scope>NUCLEOTIDE SEQUENCE [LARGE SCALE GENOMIC DNA]</scope>
    <source>
        <strain evidence="2 3">DSM 18941</strain>
    </source>
</reference>
<feature type="transmembrane region" description="Helical" evidence="1">
    <location>
        <begin position="132"/>
        <end position="161"/>
    </location>
</feature>
<dbReference type="OrthoDB" id="118685at2"/>
<name>A0A0R0CPK2_9GAMM</name>
<feature type="transmembrane region" description="Helical" evidence="1">
    <location>
        <begin position="302"/>
        <end position="319"/>
    </location>
</feature>
<keyword evidence="3" id="KW-1185">Reference proteome</keyword>
<keyword evidence="1" id="KW-0812">Transmembrane</keyword>
<protein>
    <submittedName>
        <fullName evidence="2">ABC transporter permease</fullName>
    </submittedName>
</protein>
<dbReference type="EMBL" id="LDJJ01000032">
    <property type="protein sequence ID" value="KRG67412.1"/>
    <property type="molecule type" value="Genomic_DNA"/>
</dbReference>
<dbReference type="Proteomes" id="UP000051863">
    <property type="component" value="Unassembled WGS sequence"/>
</dbReference>
<accession>A0A0R0CPK2</accession>
<keyword evidence="1" id="KW-0472">Membrane</keyword>